<keyword evidence="6" id="KW-0312">Gluconeogenesis</keyword>
<keyword evidence="9" id="KW-0413">Isomerase</keyword>
<feature type="repeat" description="PPR" evidence="12">
    <location>
        <begin position="180"/>
        <end position="214"/>
    </location>
</feature>
<dbReference type="InterPro" id="IPR002885">
    <property type="entry name" value="PPR_rpt"/>
</dbReference>
<comment type="subunit">
    <text evidence="4">Homodimer.</text>
</comment>
<comment type="function">
    <text evidence="11">Catalyzes the interconversion of glyceraldehyde 3-phosphate and dihydroxyacetone phosphate in the glycolytic and gluconeogenic pathways.</text>
</comment>
<reference evidence="13" key="1">
    <citation type="submission" date="2021-02" db="EMBL/GenBank/DDBJ databases">
        <authorList>
            <person name="Dougan E. K."/>
            <person name="Rhodes N."/>
            <person name="Thang M."/>
            <person name="Chan C."/>
        </authorList>
    </citation>
    <scope>NUCLEOTIDE SEQUENCE</scope>
</reference>
<evidence type="ECO:0000256" key="10">
    <source>
        <dbReference type="ARBA" id="ARBA00052432"/>
    </source>
</evidence>
<dbReference type="PROSITE" id="PS51440">
    <property type="entry name" value="TIM_2"/>
    <property type="match status" value="1"/>
</dbReference>
<dbReference type="CDD" id="cd00311">
    <property type="entry name" value="TIM"/>
    <property type="match status" value="1"/>
</dbReference>
<dbReference type="InterPro" id="IPR022896">
    <property type="entry name" value="TrioseP_Isoase_bac/euk"/>
</dbReference>
<dbReference type="PROSITE" id="PS51375">
    <property type="entry name" value="PPR"/>
    <property type="match status" value="7"/>
</dbReference>
<dbReference type="GO" id="GO:0006096">
    <property type="term" value="P:glycolytic process"/>
    <property type="evidence" value="ECO:0007669"/>
    <property type="project" value="UniProtKB-KW"/>
</dbReference>
<dbReference type="PANTHER" id="PTHR47447:SF17">
    <property type="entry name" value="OS12G0638900 PROTEIN"/>
    <property type="match status" value="1"/>
</dbReference>
<sequence>MRRFVARSSRRCPEFQVTDTGMRHAASSIQPVSGVEAFPPQRKDCTAAISRCERDRMWAAALDLLLRQWPLLMQPDVVAFNSTMRACAKAQRPDLALRLLSQLRTARLGPDAFALDAAMGACARMGEWELALQLLVDMRQMAKVPAFTYGSALAACEKGSHWVEALHILREMHEVEALPNVVTYNTTISACKRGHQWAQSLEVLQAMRSHRSRPDSYSYSAAISACDRGQQWQLALALQSSMQRDGVRPSSVTAGALIGACSRGSQWELAAALLASSRAQKCDPGLVGFNATVSACARGSQWHLSLELLHRMSEDRLQPDLVSLNAGISACERGGAWTAALELLRKDLRPDVVTLNAAISACSEGQRWAAALLLFAGMRQSKVSPDLVSCNLRLQRRDERLRPGPALGAGAAAAWGEVSLMPGVGPPNLISYNTALAACERAGRWEAALDVLQRQASQPQSRQSLAPDVVTCGSLVAACARGQRWAQALDLLQDLCEERVRADLRAFGAAVSACERGLAELGSLPMCSVVISLIDGSRLKRKIDVYVCPMMPHLLKVKPVMQKMGISACAQNCSKTAEGAFTGEVSVGQLADARVDWTLVGHSERRAKYGESDQDVADKVEKALAAGLKVVVAIGESLEEREGGKTNEVNERQLAPVLKSIKVEEWSKIVIAYEPVWAIGTGKVATPDQAEETQAAIRAYIAKAVSDEVAEKVRIQYGGSVTPENCAELISKPNIDGFLVGGASLKASFMDIILKSIPPTPLKKPTFVSVKTLNPGSRGVNFMVKCTKAAAPAEGTEGVFEAQVGDDTGVVT</sequence>
<feature type="repeat" description="PPR" evidence="12">
    <location>
        <begin position="285"/>
        <end position="319"/>
    </location>
</feature>
<dbReference type="AlphaFoldDB" id="A0A813K354"/>
<dbReference type="InterPro" id="IPR011990">
    <property type="entry name" value="TPR-like_helical_dom_sf"/>
</dbReference>
<organism evidence="13 14">
    <name type="scientific">Polarella glacialis</name>
    <name type="common">Dinoflagellate</name>
    <dbReference type="NCBI Taxonomy" id="89957"/>
    <lineage>
        <taxon>Eukaryota</taxon>
        <taxon>Sar</taxon>
        <taxon>Alveolata</taxon>
        <taxon>Dinophyceae</taxon>
        <taxon>Suessiales</taxon>
        <taxon>Suessiaceae</taxon>
        <taxon>Polarella</taxon>
    </lineage>
</organism>
<name>A0A813K354_POLGL</name>
<dbReference type="Pfam" id="PF13041">
    <property type="entry name" value="PPR_2"/>
    <property type="match status" value="1"/>
</dbReference>
<evidence type="ECO:0000256" key="8">
    <source>
        <dbReference type="ARBA" id="ARBA00023152"/>
    </source>
</evidence>
<dbReference type="GO" id="GO:0004807">
    <property type="term" value="F:triose-phosphate isomerase activity"/>
    <property type="evidence" value="ECO:0007669"/>
    <property type="project" value="UniProtKB-EC"/>
</dbReference>
<evidence type="ECO:0000256" key="3">
    <source>
        <dbReference type="ARBA" id="ARBA00007422"/>
    </source>
</evidence>
<evidence type="ECO:0000256" key="11">
    <source>
        <dbReference type="ARBA" id="ARBA00056661"/>
    </source>
</evidence>
<dbReference type="Proteomes" id="UP000626109">
    <property type="component" value="Unassembled WGS sequence"/>
</dbReference>
<feature type="repeat" description="PPR" evidence="12">
    <location>
        <begin position="111"/>
        <end position="145"/>
    </location>
</feature>
<evidence type="ECO:0000313" key="13">
    <source>
        <dbReference type="EMBL" id="CAE8695751.1"/>
    </source>
</evidence>
<evidence type="ECO:0000256" key="7">
    <source>
        <dbReference type="ARBA" id="ARBA00022737"/>
    </source>
</evidence>
<evidence type="ECO:0000256" key="2">
    <source>
        <dbReference type="ARBA" id="ARBA00004742"/>
    </source>
</evidence>
<dbReference type="InterPro" id="IPR013785">
    <property type="entry name" value="Aldolase_TIM"/>
</dbReference>
<proteinExistence type="inferred from homology"/>
<evidence type="ECO:0000313" key="14">
    <source>
        <dbReference type="Proteomes" id="UP000626109"/>
    </source>
</evidence>
<dbReference type="HAMAP" id="MF_00147_B">
    <property type="entry name" value="TIM_B"/>
    <property type="match status" value="1"/>
</dbReference>
<keyword evidence="7" id="KW-0677">Repeat</keyword>
<dbReference type="Pfam" id="PF13812">
    <property type="entry name" value="PPR_3"/>
    <property type="match status" value="2"/>
</dbReference>
<dbReference type="PROSITE" id="PS00171">
    <property type="entry name" value="TIM_1"/>
    <property type="match status" value="1"/>
</dbReference>
<protein>
    <recommendedName>
        <fullName evidence="5">triose-phosphate isomerase</fullName>
        <ecNumber evidence="5">5.3.1.1</ecNumber>
    </recommendedName>
</protein>
<evidence type="ECO:0000256" key="5">
    <source>
        <dbReference type="ARBA" id="ARBA00011940"/>
    </source>
</evidence>
<evidence type="ECO:0000256" key="9">
    <source>
        <dbReference type="ARBA" id="ARBA00023235"/>
    </source>
</evidence>
<dbReference type="Pfam" id="PF01535">
    <property type="entry name" value="PPR"/>
    <property type="match status" value="3"/>
</dbReference>
<dbReference type="NCBIfam" id="TIGR00756">
    <property type="entry name" value="PPR"/>
    <property type="match status" value="1"/>
</dbReference>
<dbReference type="Gene3D" id="1.25.40.10">
    <property type="entry name" value="Tetratricopeptide repeat domain"/>
    <property type="match status" value="5"/>
</dbReference>
<feature type="repeat" description="PPR" evidence="12">
    <location>
        <begin position="351"/>
        <end position="385"/>
    </location>
</feature>
<comment type="pathway">
    <text evidence="2">Carbohydrate biosynthesis; gluconeogenesis.</text>
</comment>
<evidence type="ECO:0000256" key="4">
    <source>
        <dbReference type="ARBA" id="ARBA00011738"/>
    </source>
</evidence>
<dbReference type="EMBL" id="CAJNNW010028361">
    <property type="protein sequence ID" value="CAE8695751.1"/>
    <property type="molecule type" value="Genomic_DNA"/>
</dbReference>
<evidence type="ECO:0000256" key="6">
    <source>
        <dbReference type="ARBA" id="ARBA00022432"/>
    </source>
</evidence>
<feature type="repeat" description="PPR" evidence="12">
    <location>
        <begin position="215"/>
        <end position="249"/>
    </location>
</feature>
<dbReference type="Gene3D" id="3.20.20.70">
    <property type="entry name" value="Aldolase class I"/>
    <property type="match status" value="1"/>
</dbReference>
<dbReference type="InterPro" id="IPR035990">
    <property type="entry name" value="TIM_sf"/>
</dbReference>
<feature type="repeat" description="PPR" evidence="12">
    <location>
        <begin position="468"/>
        <end position="502"/>
    </location>
</feature>
<feature type="repeat" description="PPR" evidence="12">
    <location>
        <begin position="76"/>
        <end position="110"/>
    </location>
</feature>
<dbReference type="SUPFAM" id="SSF51351">
    <property type="entry name" value="Triosephosphate isomerase (TIM)"/>
    <property type="match status" value="1"/>
</dbReference>
<comment type="similarity">
    <text evidence="3">Belongs to the triosephosphate isomerase family.</text>
</comment>
<feature type="non-terminal residue" evidence="13">
    <location>
        <position position="812"/>
    </location>
</feature>
<dbReference type="EC" id="5.3.1.1" evidence="5"/>
<keyword evidence="8" id="KW-0324">Glycolysis</keyword>
<comment type="caution">
    <text evidence="13">The sequence shown here is derived from an EMBL/GenBank/DDBJ whole genome shotgun (WGS) entry which is preliminary data.</text>
</comment>
<gene>
    <name evidence="13" type="ORF">PGLA2088_LOCUS29531</name>
</gene>
<comment type="pathway">
    <text evidence="1">Carbohydrate degradation; glycolysis; D-glyceraldehyde 3-phosphate from glycerone phosphate: step 1/1.</text>
</comment>
<evidence type="ECO:0000256" key="12">
    <source>
        <dbReference type="PROSITE-ProRule" id="PRU00708"/>
    </source>
</evidence>
<dbReference type="InterPro" id="IPR020861">
    <property type="entry name" value="Triosephosphate_isomerase_AS"/>
</dbReference>
<dbReference type="FunFam" id="3.20.20.70:FF:000016">
    <property type="entry name" value="Triosephosphate isomerase"/>
    <property type="match status" value="1"/>
</dbReference>
<dbReference type="GO" id="GO:0006094">
    <property type="term" value="P:gluconeogenesis"/>
    <property type="evidence" value="ECO:0007669"/>
    <property type="project" value="UniProtKB-KW"/>
</dbReference>
<dbReference type="NCBIfam" id="TIGR00419">
    <property type="entry name" value="tim"/>
    <property type="match status" value="1"/>
</dbReference>
<comment type="catalytic activity">
    <reaction evidence="10">
        <text>D-glyceraldehyde 3-phosphate = dihydroxyacetone phosphate</text>
        <dbReference type="Rhea" id="RHEA:18585"/>
        <dbReference type="ChEBI" id="CHEBI:57642"/>
        <dbReference type="ChEBI" id="CHEBI:59776"/>
        <dbReference type="EC" id="5.3.1.1"/>
    </reaction>
    <physiologicalReaction direction="left-to-right" evidence="10">
        <dbReference type="Rhea" id="RHEA:18586"/>
    </physiologicalReaction>
</comment>
<evidence type="ECO:0000256" key="1">
    <source>
        <dbReference type="ARBA" id="ARBA00004680"/>
    </source>
</evidence>
<accession>A0A813K354</accession>
<dbReference type="PANTHER" id="PTHR47447">
    <property type="entry name" value="OS03G0856100 PROTEIN"/>
    <property type="match status" value="1"/>
</dbReference>
<dbReference type="InterPro" id="IPR000652">
    <property type="entry name" value="Triosephosphate_isomerase"/>
</dbReference>
<dbReference type="Pfam" id="PF00121">
    <property type="entry name" value="TIM"/>
    <property type="match status" value="1"/>
</dbReference>